<feature type="region of interest" description="Disordered" evidence="1">
    <location>
        <begin position="372"/>
        <end position="403"/>
    </location>
</feature>
<sequence>MQTVPSVSLLLLVSFVLPANPIHIHNHIKATKDHHHHTPAITWAAIDFNLSHPLSTLFYTAIRSLQTLFLGGLTNLFPVAALVGTGTAIAAAASGLVFGQPTTDPNSFSPSTRRPSHSRRVSVDRDPTAQSPSLSNFASSRPATSNTAASVFGASHHHTLPRPVTASRPPLSRYQRPPMPQTQSTPPQLNSRQSSLVRHSDSPAIIPESRDSISSNGSWIRRFSVRPLSRHESTRSSGGPDAPSVFSYGSAAPILRGSPVTTLPPNKLVKRSTSNAIDPDPLPRRRRAKSHLQYLPTLRRPATSHQRSATLQQFRPDSPAVFTPTDSHNVSFDDQARPHEFLAPSPIEPPTRSTSLRSGWKSYFHSKRLSISGRTGSSRLGELSPHARAVSSKRICTDNNERGRVHLVKPRMVSAAPAPRGLLPAAQIQPDILPPQTAEEEPNQSRDTSPSRTPRKSGSMPFASAGTWAVRTTGSMRRPKPSAESKSGNKRRVSEPLAGAQAGAVPRTNPAFESTLPATSPISDRQGLSLGSAANMQLKSRKRNSSSPVPPPPRLTNFHMDASRLGYSTGAPTHQYRPNQPSGSSTSSTAMSQLRAPHHDRASTMESSEGDTRDCTSVDDDDTDFKSDCIFDSLRSGRARAVETPLESMYDESPPSTAGNGTKTKRLSIHEMLGRTWDEDDKIMEEDENASTPVRALDRSDASPHFRLESRFNSSPYDISTSPTKEYSRLSFEDEFDDDWARDDEFQCNPLSPPSKGSSLNSRGINPNVRLALANISGNGVADTNGHDAHNDRPLSSLFDWSEPPTHDKSETGRLPRPMTSYAKQMDLRGGRSATRRCPAPAHIRSQSVPVVHDPPETSKPTGAKYGTWGMATKPVSEDWDDDFEFGGSGVENNDKDDKLFAVPESIRATQPSVKAHSGHIREFSLLVNDLKRLCRHARDMDMLEGPQKHLWKEADGIIALASPDEESLDEDNDDQKSTSSINFDAFDIDERFGDDGFDAHSMNRLDAAFDGHEPPMSKTTVVRERHSPRRRSVFSPEDDIFGNWPISDTPPSNRPSRPRTPENKHNKAHDVSGVVRSVIGAMQHRAPEQVPDKGKVHFDTNSLKALVKRAGDLRDTLSDIIRQADQITESPMRTPRNTRQQDSSPAFTRVFDDPGSSPPRRAARSRGNNSLIEAASSENSPSSGLPQRMQMMTVN</sequence>
<feature type="compositionally biased region" description="Basic and acidic residues" evidence="1">
    <location>
        <begin position="1009"/>
        <end position="1026"/>
    </location>
</feature>
<feature type="compositionally biased region" description="Low complexity" evidence="1">
    <location>
        <begin position="582"/>
        <end position="592"/>
    </location>
</feature>
<feature type="region of interest" description="Disordered" evidence="1">
    <location>
        <begin position="254"/>
        <end position="319"/>
    </location>
</feature>
<evidence type="ECO:0000256" key="1">
    <source>
        <dbReference type="SAM" id="MobiDB-lite"/>
    </source>
</evidence>
<feature type="region of interest" description="Disordered" evidence="1">
    <location>
        <begin position="100"/>
        <end position="213"/>
    </location>
</feature>
<evidence type="ECO:0000313" key="4">
    <source>
        <dbReference type="Proteomes" id="UP001152024"/>
    </source>
</evidence>
<comment type="caution">
    <text evidence="3">The sequence shown here is derived from an EMBL/GenBank/DDBJ whole genome shotgun (WGS) entry which is preliminary data.</text>
</comment>
<feature type="region of interest" description="Disordered" evidence="1">
    <location>
        <begin position="1009"/>
        <end position="1072"/>
    </location>
</feature>
<feature type="compositionally biased region" description="Polar residues" evidence="1">
    <location>
        <begin position="1126"/>
        <end position="1147"/>
    </location>
</feature>
<evidence type="ECO:0000313" key="3">
    <source>
        <dbReference type="EMBL" id="KAJ4131613.1"/>
    </source>
</evidence>
<accession>A0ABQ8RD03</accession>
<proteinExistence type="predicted"/>
<dbReference type="Proteomes" id="UP001152024">
    <property type="component" value="Unassembled WGS sequence"/>
</dbReference>
<feature type="region of interest" description="Disordered" evidence="1">
    <location>
        <begin position="434"/>
        <end position="622"/>
    </location>
</feature>
<feature type="region of interest" description="Disordered" evidence="1">
    <location>
        <begin position="743"/>
        <end position="763"/>
    </location>
</feature>
<feature type="compositionally biased region" description="Basic and acidic residues" evidence="1">
    <location>
        <begin position="1060"/>
        <end position="1071"/>
    </location>
</feature>
<evidence type="ECO:0000256" key="2">
    <source>
        <dbReference type="SAM" id="SignalP"/>
    </source>
</evidence>
<organism evidence="3 4">
    <name type="scientific">Fusarium equiseti</name>
    <name type="common">Fusarium scirpi</name>
    <dbReference type="NCBI Taxonomy" id="61235"/>
    <lineage>
        <taxon>Eukaryota</taxon>
        <taxon>Fungi</taxon>
        <taxon>Dikarya</taxon>
        <taxon>Ascomycota</taxon>
        <taxon>Pezizomycotina</taxon>
        <taxon>Sordariomycetes</taxon>
        <taxon>Hypocreomycetidae</taxon>
        <taxon>Hypocreales</taxon>
        <taxon>Nectriaceae</taxon>
        <taxon>Fusarium</taxon>
        <taxon>Fusarium incarnatum-equiseti species complex</taxon>
    </lineage>
</organism>
<feature type="region of interest" description="Disordered" evidence="1">
    <location>
        <begin position="1125"/>
        <end position="1196"/>
    </location>
</feature>
<feature type="compositionally biased region" description="Basic and acidic residues" evidence="1">
    <location>
        <begin position="805"/>
        <end position="814"/>
    </location>
</feature>
<feature type="compositionally biased region" description="Polar residues" evidence="1">
    <location>
        <begin position="570"/>
        <end position="581"/>
    </location>
</feature>
<dbReference type="Pfam" id="PF20162">
    <property type="entry name" value="Etd1"/>
    <property type="match status" value="1"/>
</dbReference>
<feature type="signal peptide" evidence="2">
    <location>
        <begin position="1"/>
        <end position="21"/>
    </location>
</feature>
<feature type="compositionally biased region" description="Polar residues" evidence="1">
    <location>
        <begin position="303"/>
        <end position="315"/>
    </location>
</feature>
<feature type="compositionally biased region" description="Polar residues" evidence="1">
    <location>
        <begin position="1177"/>
        <end position="1196"/>
    </location>
</feature>
<protein>
    <submittedName>
        <fullName evidence="3">Uncharacterized protein</fullName>
    </submittedName>
</protein>
<reference evidence="3" key="1">
    <citation type="submission" date="2022-09" db="EMBL/GenBank/DDBJ databases">
        <title>Fusarium specimens isolated from Avocado Roots.</title>
        <authorList>
            <person name="Stajich J."/>
            <person name="Roper C."/>
            <person name="Heimlech-Rivalta G."/>
        </authorList>
    </citation>
    <scope>NUCLEOTIDE SEQUENCE</scope>
    <source>
        <strain evidence="3">CF00095</strain>
    </source>
</reference>
<keyword evidence="2" id="KW-0732">Signal</keyword>
<feature type="compositionally biased region" description="Polar residues" evidence="1">
    <location>
        <begin position="128"/>
        <end position="149"/>
    </location>
</feature>
<dbReference type="EMBL" id="JAOQBH010000008">
    <property type="protein sequence ID" value="KAJ4131613.1"/>
    <property type="molecule type" value="Genomic_DNA"/>
</dbReference>
<feature type="region of interest" description="Disordered" evidence="1">
    <location>
        <begin position="850"/>
        <end position="869"/>
    </location>
</feature>
<name>A0ABQ8RD03_FUSEQ</name>
<keyword evidence="4" id="KW-1185">Reference proteome</keyword>
<feature type="region of interest" description="Disordered" evidence="1">
    <location>
        <begin position="796"/>
        <end position="817"/>
    </location>
</feature>
<feature type="chain" id="PRO_5047245195" evidence="2">
    <location>
        <begin position="22"/>
        <end position="1196"/>
    </location>
</feature>
<gene>
    <name evidence="3" type="ORF">NW768_005806</name>
</gene>
<dbReference type="InterPro" id="IPR045342">
    <property type="entry name" value="Etd1"/>
</dbReference>